<evidence type="ECO:0000313" key="14">
    <source>
        <dbReference type="EMBL" id="ADU41650.1"/>
    </source>
</evidence>
<evidence type="ECO:0000256" key="3">
    <source>
        <dbReference type="ARBA" id="ARBA00022519"/>
    </source>
</evidence>
<protein>
    <submittedName>
        <fullName evidence="14">Methyl-accepting chemotaxis sensory transducer</fullName>
    </submittedName>
</protein>
<feature type="transmembrane region" description="Helical" evidence="10">
    <location>
        <begin position="18"/>
        <end position="42"/>
    </location>
</feature>
<accession>E6VE37</accession>
<dbReference type="CDD" id="cd06225">
    <property type="entry name" value="HAMP"/>
    <property type="match status" value="1"/>
</dbReference>
<feature type="domain" description="Methyl-accepting transducer" evidence="11">
    <location>
        <begin position="309"/>
        <end position="545"/>
    </location>
</feature>
<proteinExistence type="inferred from homology"/>
<comment type="similarity">
    <text evidence="8">Belongs to the methyl-accepting chemotaxis (MCP) protein family.</text>
</comment>
<organism evidence="14 15">
    <name type="scientific">Rhodopseudomonas palustris (strain DX-1)</name>
    <dbReference type="NCBI Taxonomy" id="652103"/>
    <lineage>
        <taxon>Bacteria</taxon>
        <taxon>Pseudomonadati</taxon>
        <taxon>Pseudomonadota</taxon>
        <taxon>Alphaproteobacteria</taxon>
        <taxon>Hyphomicrobiales</taxon>
        <taxon>Nitrobacteraceae</taxon>
        <taxon>Rhodopseudomonas</taxon>
    </lineage>
</organism>
<dbReference type="Pfam" id="PF00672">
    <property type="entry name" value="HAMP"/>
    <property type="match status" value="1"/>
</dbReference>
<dbReference type="SUPFAM" id="SSF58104">
    <property type="entry name" value="Methyl-accepting chemotaxis protein (MCP) signaling domain"/>
    <property type="match status" value="1"/>
</dbReference>
<keyword evidence="5 10" id="KW-1133">Transmembrane helix</keyword>
<evidence type="ECO:0000259" key="12">
    <source>
        <dbReference type="PROSITE" id="PS50192"/>
    </source>
</evidence>
<evidence type="ECO:0000259" key="11">
    <source>
        <dbReference type="PROSITE" id="PS50111"/>
    </source>
</evidence>
<dbReference type="KEGG" id="rpx:Rpdx1_0005"/>
<dbReference type="PROSITE" id="PS50192">
    <property type="entry name" value="T_SNARE"/>
    <property type="match status" value="1"/>
</dbReference>
<dbReference type="InterPro" id="IPR000727">
    <property type="entry name" value="T_SNARE_dom"/>
</dbReference>
<dbReference type="HOGENOM" id="CLU_000445_107_27_5"/>
<dbReference type="PANTHER" id="PTHR32089">
    <property type="entry name" value="METHYL-ACCEPTING CHEMOTAXIS PROTEIN MCPB"/>
    <property type="match status" value="1"/>
</dbReference>
<gene>
    <name evidence="14" type="ordered locus">Rpdx1_0005</name>
</gene>
<dbReference type="PROSITE" id="PS50111">
    <property type="entry name" value="CHEMOTAXIS_TRANSDUC_2"/>
    <property type="match status" value="1"/>
</dbReference>
<dbReference type="Proteomes" id="UP000001402">
    <property type="component" value="Chromosome"/>
</dbReference>
<keyword evidence="7 9" id="KW-0807">Transducer</keyword>
<name>E6VE37_RHOPX</name>
<dbReference type="Pfam" id="PF17202">
    <property type="entry name" value="sCache_3_3"/>
    <property type="match status" value="1"/>
</dbReference>
<evidence type="ECO:0000256" key="2">
    <source>
        <dbReference type="ARBA" id="ARBA00022475"/>
    </source>
</evidence>
<feature type="transmembrane region" description="Helical" evidence="10">
    <location>
        <begin position="190"/>
        <end position="213"/>
    </location>
</feature>
<dbReference type="EMBL" id="CP002418">
    <property type="protein sequence ID" value="ADU41650.1"/>
    <property type="molecule type" value="Genomic_DNA"/>
</dbReference>
<feature type="domain" description="HAMP" evidence="13">
    <location>
        <begin position="215"/>
        <end position="268"/>
    </location>
</feature>
<evidence type="ECO:0000256" key="9">
    <source>
        <dbReference type="PROSITE-ProRule" id="PRU00284"/>
    </source>
</evidence>
<reference evidence="14" key="1">
    <citation type="submission" date="2010-12" db="EMBL/GenBank/DDBJ databases">
        <title>Complete sequence of Rhodopseudomonas palustris DX-1.</title>
        <authorList>
            <consortium name="US DOE Joint Genome Institute"/>
            <person name="Lucas S."/>
            <person name="Copeland A."/>
            <person name="Lapidus A."/>
            <person name="Cheng J.-F."/>
            <person name="Goodwin L."/>
            <person name="Pitluck S."/>
            <person name="Misra M."/>
            <person name="Chertkov O."/>
            <person name="Detter J.C."/>
            <person name="Han C."/>
            <person name="Tapia R."/>
            <person name="Land M."/>
            <person name="Hauser L."/>
            <person name="Kyrpides N."/>
            <person name="Ivanova N."/>
            <person name="Ovchinnikova G."/>
            <person name="Logan B."/>
            <person name="Oda Y."/>
            <person name="Harwood C."/>
            <person name="Woyke T."/>
        </authorList>
    </citation>
    <scope>NUCLEOTIDE SEQUENCE [LARGE SCALE GENOMIC DNA]</scope>
    <source>
        <strain evidence="14">DX-1</strain>
    </source>
</reference>
<keyword evidence="2" id="KW-1003">Cell membrane</keyword>
<dbReference type="eggNOG" id="COG0840">
    <property type="taxonomic scope" value="Bacteria"/>
</dbReference>
<evidence type="ECO:0000256" key="4">
    <source>
        <dbReference type="ARBA" id="ARBA00022692"/>
    </source>
</evidence>
<dbReference type="Pfam" id="PF00015">
    <property type="entry name" value="MCPsignal"/>
    <property type="match status" value="1"/>
</dbReference>
<dbReference type="InterPro" id="IPR029151">
    <property type="entry name" value="Sensor-like_sf"/>
</dbReference>
<evidence type="ECO:0000256" key="7">
    <source>
        <dbReference type="ARBA" id="ARBA00023224"/>
    </source>
</evidence>
<dbReference type="SUPFAM" id="SSF103190">
    <property type="entry name" value="Sensory domain-like"/>
    <property type="match status" value="1"/>
</dbReference>
<dbReference type="STRING" id="652103.Rpdx1_0005"/>
<dbReference type="GO" id="GO:0005886">
    <property type="term" value="C:plasma membrane"/>
    <property type="evidence" value="ECO:0007669"/>
    <property type="project" value="UniProtKB-SubCell"/>
</dbReference>
<dbReference type="SUPFAM" id="SSF158472">
    <property type="entry name" value="HAMP domain-like"/>
    <property type="match status" value="1"/>
</dbReference>
<dbReference type="SMART" id="SM00304">
    <property type="entry name" value="HAMP"/>
    <property type="match status" value="1"/>
</dbReference>
<dbReference type="PROSITE" id="PS50885">
    <property type="entry name" value="HAMP"/>
    <property type="match status" value="1"/>
</dbReference>
<dbReference type="InterPro" id="IPR003660">
    <property type="entry name" value="HAMP_dom"/>
</dbReference>
<keyword evidence="4 10" id="KW-0812">Transmembrane</keyword>
<dbReference type="GO" id="GO:0007165">
    <property type="term" value="P:signal transduction"/>
    <property type="evidence" value="ECO:0007669"/>
    <property type="project" value="UniProtKB-KW"/>
</dbReference>
<dbReference type="Gene3D" id="6.10.340.10">
    <property type="match status" value="1"/>
</dbReference>
<evidence type="ECO:0000259" key="13">
    <source>
        <dbReference type="PROSITE" id="PS50885"/>
    </source>
</evidence>
<evidence type="ECO:0000256" key="1">
    <source>
        <dbReference type="ARBA" id="ARBA00004429"/>
    </source>
</evidence>
<dbReference type="PANTHER" id="PTHR32089:SF112">
    <property type="entry name" value="LYSOZYME-LIKE PROTEIN-RELATED"/>
    <property type="match status" value="1"/>
</dbReference>
<dbReference type="AlphaFoldDB" id="E6VE37"/>
<sequence length="565" mass="59461">MKSTHGTHSWSLGLVPRIILLSVFGVLLLGVTVTAVAWKVLADAATDAARERVETNIRVAWDTVKANGSAFSRADNKLTVGNRVLNDDFATVDKIKSLVGGTATIFMNDQRVATNVMKPDGTRAVGTRLAPGPAYTTVLENRQPFRGEVAILGEPYMTAYDPIVDAGGNVIGILYVGIKKADFEAAAYQTLWTIAAATLAVALLAVLASFAVVRGTIARPLRAAIATMQRLAAGDLATETPQPHRQDEIGEILKALAVFKEHGLEVERLRCEQEKAKARAEMERRTEMMRLATEFEGAVGEIVGTVSSSANELEASAGSLTGTATRSRQLAMAVSSAAEEASTNVQSVASATEEMASSVNEISRQVQESARIAQEAVEQAHLTNDRVADLSKAAARIGDVVELINTIAGQTNLLALNATIEAARAGDAGRGFAVVASEVKALAEQTARATGEIGQQISGIQTATDESVAAIRDISGTIGRMAEIASTIASAVEEQGAATQEIARNVQMAAHGTTQVSSNIGHVRDGAEETGEASNEVLSAAKSLSQDSDRLKTEVTRFLETVRAA</sequence>
<evidence type="ECO:0000256" key="6">
    <source>
        <dbReference type="ARBA" id="ARBA00023136"/>
    </source>
</evidence>
<evidence type="ECO:0000256" key="5">
    <source>
        <dbReference type="ARBA" id="ARBA00022989"/>
    </source>
</evidence>
<dbReference type="InterPro" id="IPR004089">
    <property type="entry name" value="MCPsignal_dom"/>
</dbReference>
<keyword evidence="6 10" id="KW-0472">Membrane</keyword>
<feature type="domain" description="T-SNARE coiled-coil homology" evidence="12">
    <location>
        <begin position="461"/>
        <end position="523"/>
    </location>
</feature>
<dbReference type="InterPro" id="IPR033463">
    <property type="entry name" value="sCache_3"/>
</dbReference>
<keyword evidence="3" id="KW-0997">Cell inner membrane</keyword>
<evidence type="ECO:0000256" key="10">
    <source>
        <dbReference type="SAM" id="Phobius"/>
    </source>
</evidence>
<evidence type="ECO:0000256" key="8">
    <source>
        <dbReference type="ARBA" id="ARBA00029447"/>
    </source>
</evidence>
<evidence type="ECO:0000313" key="15">
    <source>
        <dbReference type="Proteomes" id="UP000001402"/>
    </source>
</evidence>
<dbReference type="OrthoDB" id="1776073at2"/>
<dbReference type="BioCyc" id="RPAL652103:RPDX1_RS00030-MONOMER"/>
<dbReference type="SMART" id="SM00283">
    <property type="entry name" value="MA"/>
    <property type="match status" value="1"/>
</dbReference>
<comment type="subcellular location">
    <subcellularLocation>
        <location evidence="1">Cell inner membrane</location>
        <topology evidence="1">Multi-pass membrane protein</topology>
    </subcellularLocation>
</comment>
<dbReference type="Gene3D" id="1.10.287.950">
    <property type="entry name" value="Methyl-accepting chemotaxis protein"/>
    <property type="match status" value="1"/>
</dbReference>